<dbReference type="eggNOG" id="ENOG5033V3R">
    <property type="taxonomic scope" value="Bacteria"/>
</dbReference>
<gene>
    <name evidence="3" type="ORF">H480_41360</name>
</gene>
<dbReference type="PATRIC" id="fig|1292037.4.peg.7746"/>
<dbReference type="AlphaFoldDB" id="R1FJN6"/>
<keyword evidence="1" id="KW-0472">Membrane</keyword>
<evidence type="ECO:0000256" key="1">
    <source>
        <dbReference type="SAM" id="Phobius"/>
    </source>
</evidence>
<comment type="caution">
    <text evidence="3">The sequence shown here is derived from an EMBL/GenBank/DDBJ whole genome shotgun (WGS) entry which is preliminary data.</text>
</comment>
<dbReference type="RefSeq" id="WP_004561757.1">
    <property type="nucleotide sequence ID" value="NZ_AOUO01000719.1"/>
</dbReference>
<reference evidence="3 4" key="1">
    <citation type="submission" date="2013-02" db="EMBL/GenBank/DDBJ databases">
        <title>Draft genome sequence of Amycolatopsis vancoresmycina strain DSM 44592T.</title>
        <authorList>
            <person name="Kumar S."/>
            <person name="Kaur N."/>
            <person name="Kaur C."/>
            <person name="Raghava G.P.S."/>
            <person name="Mayilraj S."/>
        </authorList>
    </citation>
    <scope>NUCLEOTIDE SEQUENCE [LARGE SCALE GENOMIC DNA]</scope>
    <source>
        <strain evidence="3 4">DSM 44592</strain>
    </source>
</reference>
<dbReference type="EMBL" id="AOUO01000719">
    <property type="protein sequence ID" value="EOD59782.1"/>
    <property type="molecule type" value="Genomic_DNA"/>
</dbReference>
<sequence>MPAALTALVVLAVCTLVTTALVQRLLGQRPVLSYDAVAARVHATSWNELPVLVGGGAAVLAGCALLAAALLRGRPVVVALASAAGIDAGTPRHGLERSLRAAAESVDGVAAAGLRLGRRKVRVKVRTNRTNREGLAEAVRTAVQGRLERVGPAKVPEVRVRVRGGRR</sequence>
<proteinExistence type="predicted"/>
<evidence type="ECO:0000313" key="3">
    <source>
        <dbReference type="EMBL" id="EOD59782.1"/>
    </source>
</evidence>
<name>R1FJN6_9PSEU</name>
<evidence type="ECO:0000313" key="4">
    <source>
        <dbReference type="Proteomes" id="UP000014139"/>
    </source>
</evidence>
<evidence type="ECO:0000259" key="2">
    <source>
        <dbReference type="Pfam" id="PF19803"/>
    </source>
</evidence>
<feature type="transmembrane region" description="Helical" evidence="1">
    <location>
        <begin position="51"/>
        <end position="71"/>
    </location>
</feature>
<dbReference type="Pfam" id="PF19803">
    <property type="entry name" value="DUF6286"/>
    <property type="match status" value="1"/>
</dbReference>
<keyword evidence="1" id="KW-0812">Transmembrane</keyword>
<protein>
    <recommendedName>
        <fullName evidence="2">DUF6286 domain-containing protein</fullName>
    </recommendedName>
</protein>
<keyword evidence="4" id="KW-1185">Reference proteome</keyword>
<accession>R1FJN6</accession>
<dbReference type="Proteomes" id="UP000014139">
    <property type="component" value="Unassembled WGS sequence"/>
</dbReference>
<organism evidence="3 4">
    <name type="scientific">Amycolatopsis vancoresmycina DSM 44592</name>
    <dbReference type="NCBI Taxonomy" id="1292037"/>
    <lineage>
        <taxon>Bacteria</taxon>
        <taxon>Bacillati</taxon>
        <taxon>Actinomycetota</taxon>
        <taxon>Actinomycetes</taxon>
        <taxon>Pseudonocardiales</taxon>
        <taxon>Pseudonocardiaceae</taxon>
        <taxon>Amycolatopsis</taxon>
    </lineage>
</organism>
<feature type="domain" description="DUF6286" evidence="2">
    <location>
        <begin position="60"/>
        <end position="163"/>
    </location>
</feature>
<dbReference type="InterPro" id="IPR046253">
    <property type="entry name" value="DUF6286"/>
</dbReference>
<keyword evidence="1" id="KW-1133">Transmembrane helix</keyword>